<dbReference type="EC" id="1.1.1.88" evidence="3"/>
<dbReference type="GO" id="GO:0015936">
    <property type="term" value="P:coenzyme A metabolic process"/>
    <property type="evidence" value="ECO:0007669"/>
    <property type="project" value="InterPro"/>
</dbReference>
<organism evidence="4 5">
    <name type="scientific">Ruoffia tabacinasalis</name>
    <dbReference type="NCBI Taxonomy" id="87458"/>
    <lineage>
        <taxon>Bacteria</taxon>
        <taxon>Bacillati</taxon>
        <taxon>Bacillota</taxon>
        <taxon>Bacilli</taxon>
        <taxon>Lactobacillales</taxon>
        <taxon>Aerococcaceae</taxon>
        <taxon>Ruoffia</taxon>
    </lineage>
</organism>
<dbReference type="Gene3D" id="1.10.8.660">
    <property type="match status" value="1"/>
</dbReference>
<protein>
    <recommendedName>
        <fullName evidence="3">3-hydroxy-3-methylglutaryl coenzyme A reductase</fullName>
        <shortName evidence="3">HMG-CoA reductase</shortName>
        <ecNumber evidence="3">1.1.1.88</ecNumber>
    </recommendedName>
</protein>
<evidence type="ECO:0000256" key="1">
    <source>
        <dbReference type="ARBA" id="ARBA00007661"/>
    </source>
</evidence>
<dbReference type="GO" id="GO:0004420">
    <property type="term" value="F:hydroxymethylglutaryl-CoA reductase (NADPH) activity"/>
    <property type="evidence" value="ECO:0007669"/>
    <property type="project" value="InterPro"/>
</dbReference>
<dbReference type="EMBL" id="VBSP01000066">
    <property type="protein sequence ID" value="TLQ38818.1"/>
    <property type="molecule type" value="Genomic_DNA"/>
</dbReference>
<keyword evidence="3" id="KW-0520">NAD</keyword>
<dbReference type="InterPro" id="IPR004553">
    <property type="entry name" value="HMG_CoA_Rdtase_bac-typ"/>
</dbReference>
<dbReference type="Proteomes" id="UP000306420">
    <property type="component" value="Unassembled WGS sequence"/>
</dbReference>
<dbReference type="AlphaFoldDB" id="A0A5R9DQT5"/>
<dbReference type="InterPro" id="IPR002202">
    <property type="entry name" value="HMG_CoA_Rdtase"/>
</dbReference>
<dbReference type="NCBIfam" id="TIGR00532">
    <property type="entry name" value="HMG_CoA_R_NAD"/>
    <property type="match status" value="1"/>
</dbReference>
<dbReference type="InterPro" id="IPR023074">
    <property type="entry name" value="HMG_CoA_Rdtase_cat_sf"/>
</dbReference>
<dbReference type="OrthoDB" id="9764892at2"/>
<evidence type="ECO:0000256" key="2">
    <source>
        <dbReference type="ARBA" id="ARBA00023002"/>
    </source>
</evidence>
<keyword evidence="2 3" id="KW-0560">Oxidoreductase</keyword>
<reference evidence="4 5" key="1">
    <citation type="submission" date="2019-05" db="EMBL/GenBank/DDBJ databases">
        <title>The metagenome of a microbial culture collection derived from dairy environment covers the genomic content of the human microbiome.</title>
        <authorList>
            <person name="Roder T."/>
            <person name="Wuthrich D."/>
            <person name="Sattari Z."/>
            <person name="Von Ah U."/>
            <person name="Bar C."/>
            <person name="Ronchi F."/>
            <person name="Macpherson A.J."/>
            <person name="Ganal-Vonarburg S.C."/>
            <person name="Bruggmann R."/>
            <person name="Vergeres G."/>
        </authorList>
    </citation>
    <scope>NUCLEOTIDE SEQUENCE [LARGE SCALE GENOMIC DNA]</scope>
    <source>
        <strain evidence="4 5">FAM 24227</strain>
    </source>
</reference>
<dbReference type="PANTHER" id="PTHR10572:SF24">
    <property type="entry name" value="3-HYDROXY-3-METHYLGLUTARYL-COENZYME A REDUCTASE"/>
    <property type="match status" value="1"/>
</dbReference>
<dbReference type="PROSITE" id="PS50065">
    <property type="entry name" value="HMG_COA_REDUCTASE_4"/>
    <property type="match status" value="1"/>
</dbReference>
<evidence type="ECO:0000313" key="4">
    <source>
        <dbReference type="EMBL" id="TLQ38818.1"/>
    </source>
</evidence>
<comment type="similarity">
    <text evidence="1 3">Belongs to the HMG-CoA reductase family.</text>
</comment>
<dbReference type="Gene3D" id="3.30.70.420">
    <property type="entry name" value="Hydroxymethylglutaryl-CoA reductase, class I/II, NAD/NADP-binding domain"/>
    <property type="match status" value="1"/>
</dbReference>
<dbReference type="Gene3D" id="3.90.770.10">
    <property type="entry name" value="3-hydroxy-3-methylglutaryl-coenzyme A Reductase, Chain A, domain 2"/>
    <property type="match status" value="1"/>
</dbReference>
<evidence type="ECO:0000313" key="5">
    <source>
        <dbReference type="Proteomes" id="UP000306420"/>
    </source>
</evidence>
<name>A0A5R9DQT5_9LACT</name>
<dbReference type="UniPathway" id="UPA00257">
    <property type="reaction ID" value="UER00367"/>
</dbReference>
<dbReference type="GO" id="GO:0140643">
    <property type="term" value="F:hydroxymethylglutaryl-CoA reductase (NADH) activity"/>
    <property type="evidence" value="ECO:0007669"/>
    <property type="project" value="UniProtKB-EC"/>
</dbReference>
<dbReference type="InterPro" id="IPR009023">
    <property type="entry name" value="HMG_CoA_Rdtase_NAD(P)-bd_sf"/>
</dbReference>
<dbReference type="CDD" id="cd00644">
    <property type="entry name" value="HMG-CoA_reductase_classII"/>
    <property type="match status" value="1"/>
</dbReference>
<gene>
    <name evidence="4" type="ORF">FEZ33_11380</name>
</gene>
<comment type="catalytic activity">
    <reaction evidence="3">
        <text>(R)-mevalonate + 2 NAD(+) + CoA = (3S)-3-hydroxy-3-methylglutaryl-CoA + 2 NADH + 2 H(+)</text>
        <dbReference type="Rhea" id="RHEA:14833"/>
        <dbReference type="ChEBI" id="CHEBI:15378"/>
        <dbReference type="ChEBI" id="CHEBI:36464"/>
        <dbReference type="ChEBI" id="CHEBI:43074"/>
        <dbReference type="ChEBI" id="CHEBI:57287"/>
        <dbReference type="ChEBI" id="CHEBI:57540"/>
        <dbReference type="ChEBI" id="CHEBI:57945"/>
        <dbReference type="EC" id="1.1.1.88"/>
    </reaction>
</comment>
<dbReference type="RefSeq" id="WP_138405497.1">
    <property type="nucleotide sequence ID" value="NZ_VBSP01000066.1"/>
</dbReference>
<dbReference type="SUPFAM" id="SSF56542">
    <property type="entry name" value="Substrate-binding domain of HMG-CoA reductase"/>
    <property type="match status" value="1"/>
</dbReference>
<accession>A0A5R9DQT5</accession>
<dbReference type="InterPro" id="IPR009029">
    <property type="entry name" value="HMG_CoA_Rdtase_sub-bd_dom_sf"/>
</dbReference>
<dbReference type="Pfam" id="PF00368">
    <property type="entry name" value="HMG-CoA_red"/>
    <property type="match status" value="1"/>
</dbReference>
<comment type="pathway">
    <text evidence="3">Metabolic intermediate metabolism; (R)-mevalonate degradation; (S)-3-hydroxy-3-methylglutaryl-CoA from (R)-mevalonate: step 1/1.</text>
</comment>
<comment type="caution">
    <text evidence="4">The sequence shown here is derived from an EMBL/GenBank/DDBJ whole genome shotgun (WGS) entry which is preliminary data.</text>
</comment>
<evidence type="ECO:0000256" key="3">
    <source>
        <dbReference type="RuleBase" id="RU361219"/>
    </source>
</evidence>
<sequence length="419" mass="46104">MDQRQFFSGFYKHSISKRLELMESWLGLSINSADTMLPEAYANQMIENYLFNYHLPLGVAVNLKVNNAKYVVPMAIEEPSVIAAASFGAKLLGNIQAETKERLLIGQIIMTVQQPMAEIQQIIKENKAKLLDIASQASASMVRRGGGPRDIWVEEKEHPNRNYISIYLSLDPCDAMGANVINTVLEALSPTMESIIEGEVLMSILSNYQPQAVTIASAKIPFVHLSNDKDEAISLAERLEMASDYAWLDPYRATTHNKGIMNGIDAVVIATGNDWRAIEAGAHAYAVKDGQYRSLTKWQVNYEDEMLEGSIEIPLQVATVGGTLSSHPTAKLALQMLNITSAKVLSNVIASIGLVQNFAAMRALVSEGIQKGHMRMQARALAMQVGATIKEIPAVVTQLSEAGQMNRDTARKILDEIRK</sequence>
<dbReference type="PANTHER" id="PTHR10572">
    <property type="entry name" value="3-HYDROXY-3-METHYLGLUTARYL-COENZYME A REDUCTASE"/>
    <property type="match status" value="1"/>
</dbReference>
<proteinExistence type="inferred from homology"/>
<dbReference type="SUPFAM" id="SSF55035">
    <property type="entry name" value="NAD-binding domain of HMG-CoA reductase"/>
    <property type="match status" value="1"/>
</dbReference>